<gene>
    <name evidence="1" type="ORF">BU204_07240</name>
</gene>
<sequence>MPVATRRVVTRSRRSARRALAAARMLDQVVATQLPLVGGLPEASRHRTADFLAELVLLSQAYRHHAAGWISRRELADRGAAAVSRIEVIRGRSSVPTGQFTERD</sequence>
<name>A0A1Q8CVM2_9PSEU</name>
<dbReference type="STRING" id="1912961.BU204_07240"/>
<dbReference type="Proteomes" id="UP000185596">
    <property type="component" value="Unassembled WGS sequence"/>
</dbReference>
<keyword evidence="2" id="KW-1185">Reference proteome</keyword>
<protein>
    <submittedName>
        <fullName evidence="1">Uncharacterized protein</fullName>
    </submittedName>
</protein>
<evidence type="ECO:0000313" key="2">
    <source>
        <dbReference type="Proteomes" id="UP000185596"/>
    </source>
</evidence>
<dbReference type="OrthoDB" id="3695015at2"/>
<dbReference type="EMBL" id="MSIE01000008">
    <property type="protein sequence ID" value="OLF18410.1"/>
    <property type="molecule type" value="Genomic_DNA"/>
</dbReference>
<reference evidence="1 2" key="1">
    <citation type="submission" date="2016-12" db="EMBL/GenBank/DDBJ databases">
        <title>The draft genome sequence of Actinophytocola sp. 11-183.</title>
        <authorList>
            <person name="Wang W."/>
            <person name="Yuan L."/>
        </authorList>
    </citation>
    <scope>NUCLEOTIDE SEQUENCE [LARGE SCALE GENOMIC DNA]</scope>
    <source>
        <strain evidence="1 2">11-183</strain>
    </source>
</reference>
<accession>A0A1Q8CVM2</accession>
<organism evidence="1 2">
    <name type="scientific">Actinophytocola xanthii</name>
    <dbReference type="NCBI Taxonomy" id="1912961"/>
    <lineage>
        <taxon>Bacteria</taxon>
        <taxon>Bacillati</taxon>
        <taxon>Actinomycetota</taxon>
        <taxon>Actinomycetes</taxon>
        <taxon>Pseudonocardiales</taxon>
        <taxon>Pseudonocardiaceae</taxon>
    </lineage>
</organism>
<proteinExistence type="predicted"/>
<dbReference type="AlphaFoldDB" id="A0A1Q8CVM2"/>
<evidence type="ECO:0000313" key="1">
    <source>
        <dbReference type="EMBL" id="OLF18410.1"/>
    </source>
</evidence>
<comment type="caution">
    <text evidence="1">The sequence shown here is derived from an EMBL/GenBank/DDBJ whole genome shotgun (WGS) entry which is preliminary data.</text>
</comment>